<name>A0A5C6MQA6_9TELE</name>
<dbReference type="Proteomes" id="UP000324091">
    <property type="component" value="Chromosome 8"/>
</dbReference>
<keyword evidence="8" id="KW-1185">Reference proteome</keyword>
<feature type="short sequence motif" description="DGA/G" evidence="4">
    <location>
        <begin position="693"/>
        <end position="695"/>
    </location>
</feature>
<dbReference type="CDD" id="cd07211">
    <property type="entry name" value="Pat_PNPLA8"/>
    <property type="match status" value="1"/>
</dbReference>
<dbReference type="GO" id="GO:0019369">
    <property type="term" value="P:arachidonate metabolic process"/>
    <property type="evidence" value="ECO:0007669"/>
    <property type="project" value="TreeGrafter"/>
</dbReference>
<dbReference type="InterPro" id="IPR016035">
    <property type="entry name" value="Acyl_Trfase/lysoPLipase"/>
</dbReference>
<feature type="active site" description="Proton acceptor" evidence="4">
    <location>
        <position position="693"/>
    </location>
</feature>
<dbReference type="GO" id="GO:0047499">
    <property type="term" value="F:calcium-independent phospholipase A2 activity"/>
    <property type="evidence" value="ECO:0007669"/>
    <property type="project" value="TreeGrafter"/>
</dbReference>
<evidence type="ECO:0000313" key="8">
    <source>
        <dbReference type="Proteomes" id="UP000324091"/>
    </source>
</evidence>
<feature type="compositionally biased region" description="Basic residues" evidence="5">
    <location>
        <begin position="230"/>
        <end position="240"/>
    </location>
</feature>
<dbReference type="PANTHER" id="PTHR24185:SF1">
    <property type="entry name" value="CALCIUM-INDEPENDENT PHOSPHOLIPASE A2-GAMMA"/>
    <property type="match status" value="1"/>
</dbReference>
<feature type="compositionally biased region" description="Basic and acidic residues" evidence="5">
    <location>
        <begin position="152"/>
        <end position="169"/>
    </location>
</feature>
<feature type="region of interest" description="Disordered" evidence="5">
    <location>
        <begin position="145"/>
        <end position="180"/>
    </location>
</feature>
<dbReference type="InterPro" id="IPR045217">
    <property type="entry name" value="PNPLA8-like"/>
</dbReference>
<evidence type="ECO:0000313" key="7">
    <source>
        <dbReference type="EMBL" id="TWW56969.1"/>
    </source>
</evidence>
<evidence type="ECO:0000256" key="2">
    <source>
        <dbReference type="ARBA" id="ARBA00022963"/>
    </source>
</evidence>
<evidence type="ECO:0000259" key="6">
    <source>
        <dbReference type="PROSITE" id="PS51635"/>
    </source>
</evidence>
<dbReference type="PROSITE" id="PS51635">
    <property type="entry name" value="PNPLA"/>
    <property type="match status" value="1"/>
</dbReference>
<feature type="short sequence motif" description="GXSXG" evidence="4">
    <location>
        <begin position="547"/>
        <end position="551"/>
    </location>
</feature>
<feature type="active site" description="Nucleophile" evidence="4">
    <location>
        <position position="549"/>
    </location>
</feature>
<evidence type="ECO:0000256" key="5">
    <source>
        <dbReference type="SAM" id="MobiDB-lite"/>
    </source>
</evidence>
<dbReference type="GO" id="GO:0016042">
    <property type="term" value="P:lipid catabolic process"/>
    <property type="evidence" value="ECO:0007669"/>
    <property type="project" value="UniProtKB-UniRule"/>
</dbReference>
<dbReference type="Pfam" id="PF01734">
    <property type="entry name" value="Patatin"/>
    <property type="match status" value="1"/>
</dbReference>
<reference evidence="7 8" key="1">
    <citation type="submission" date="2019-04" db="EMBL/GenBank/DDBJ databases">
        <title>Chromosome genome assembly for Takifugu flavidus.</title>
        <authorList>
            <person name="Xiao S."/>
        </authorList>
    </citation>
    <scope>NUCLEOTIDE SEQUENCE [LARGE SCALE GENOMIC DNA]</scope>
    <source>
        <strain evidence="7">HTHZ2018</strain>
        <tissue evidence="7">Muscle</tissue>
    </source>
</reference>
<protein>
    <submittedName>
        <fullName evidence="7">Calcium-independent phospholipase A2-gamma</fullName>
    </submittedName>
</protein>
<keyword evidence="1 4" id="KW-0378">Hydrolase</keyword>
<evidence type="ECO:0000256" key="4">
    <source>
        <dbReference type="PROSITE-ProRule" id="PRU01161"/>
    </source>
</evidence>
<keyword evidence="2 4" id="KW-0442">Lipid degradation</keyword>
<dbReference type="SUPFAM" id="SSF52151">
    <property type="entry name" value="FabD/lysophospholipase-like"/>
    <property type="match status" value="1"/>
</dbReference>
<feature type="compositionally biased region" description="Polar residues" evidence="5">
    <location>
        <begin position="241"/>
        <end position="262"/>
    </location>
</feature>
<dbReference type="GO" id="GO:0016020">
    <property type="term" value="C:membrane"/>
    <property type="evidence" value="ECO:0007669"/>
    <property type="project" value="TreeGrafter"/>
</dbReference>
<dbReference type="InterPro" id="IPR002641">
    <property type="entry name" value="PNPLA_dom"/>
</dbReference>
<feature type="region of interest" description="Disordered" evidence="5">
    <location>
        <begin position="215"/>
        <end position="263"/>
    </location>
</feature>
<comment type="caution">
    <text evidence="7">The sequence shown here is derived from an EMBL/GenBank/DDBJ whole genome shotgun (WGS) entry which is preliminary data.</text>
</comment>
<dbReference type="EMBL" id="RHFK02000021">
    <property type="protein sequence ID" value="TWW56969.1"/>
    <property type="molecule type" value="Genomic_DNA"/>
</dbReference>
<dbReference type="Gene3D" id="3.40.1090.10">
    <property type="entry name" value="Cytosolic phospholipase A2 catalytic domain"/>
    <property type="match status" value="1"/>
</dbReference>
<dbReference type="PANTHER" id="PTHR24185">
    <property type="entry name" value="CALCIUM-INDEPENDENT PHOSPHOLIPASE A2-GAMMA"/>
    <property type="match status" value="1"/>
</dbReference>
<evidence type="ECO:0000256" key="1">
    <source>
        <dbReference type="ARBA" id="ARBA00022801"/>
    </source>
</evidence>
<feature type="domain" description="PNPLA" evidence="6">
    <location>
        <begin position="511"/>
        <end position="706"/>
    </location>
</feature>
<dbReference type="AlphaFoldDB" id="A0A5C6MQA6"/>
<keyword evidence="3 4" id="KW-0443">Lipid metabolism</keyword>
<sequence length="844" mass="93779">MGRYLSAYLCSSAANKTLRSFCKIRYLMILLRRCPCQPEASLRLSTRRTSPPAFSLPALFTRKPAVPSLIRSDRIKEAMCLNFVRLYSSSGRNAVKAEAPVGIMEEAESNLTTVGGRLGQSFSRLSAHINFYFKRKDTLPVVVTPGFSGRSMTREQNRPREDKDRHKVSETASSPQGGPGLQLFHISSLATAFGQSYSYVSSHINSAFSHKFSQVPAEKNLEEKPLPARTPRKLKRRKQHSITNSEVKSDASQATVRPSNPSGGWEEGYRLFARHINRYFGATVADEQDQTHGDQRPGATLQQKQERAVAAPPRGLFHHSRHATDFGENYFQTASHINQYFKGGTETDEDVERDLADTDSGSATLKKSISFMDCVRHPASAIPNLLGTYFNTGPLAQAGTQRPAATSAQTVLKKKLALSHREVEEVTRGLIGGLSQASSPEAVTACVEALNDHLISHPACKAIMWQEKTAVILLRKRRTYGDSHALQSALRETLALIGYTDPVKGHGIRVLSIDGGGTRGVVPLQVLKLLEAETGKKIHQLFDYICGVSTGAVLAFMLGLTHFSLEECADMYRRFGSEVFRQNPLVGTVKMGWNHSYYDTETWETILREKLGHKVLIKTARDELSPKVSAVSAVVNWGTSPKAFVFRNYNHKPGSLSRYAGGSTCQMWQAVRASSAAPGYFQEFLLQSDIHQDGGIILNNPCSLAVHESRLLWPNQPFQCVLSLGTGRYDNVKKTPGTSTSLRAKISSLICSATDTEGVHTLLDDLLAPDVYFRFNPMLSTLVSLDESRPRALDQLQTDTQVYLERNRPKLARLCLVLAAERTAIKRTQDWMNERAWEVKQRWM</sequence>
<feature type="short sequence motif" description="GXGXXG" evidence="4">
    <location>
        <begin position="515"/>
        <end position="520"/>
    </location>
</feature>
<accession>A0A5C6MQA6</accession>
<proteinExistence type="predicted"/>
<gene>
    <name evidence="7" type="ORF">D4764_08G0009560</name>
</gene>
<organism evidence="7 8">
    <name type="scientific">Takifugu flavidus</name>
    <name type="common">sansaifugu</name>
    <dbReference type="NCBI Taxonomy" id="433684"/>
    <lineage>
        <taxon>Eukaryota</taxon>
        <taxon>Metazoa</taxon>
        <taxon>Chordata</taxon>
        <taxon>Craniata</taxon>
        <taxon>Vertebrata</taxon>
        <taxon>Euteleostomi</taxon>
        <taxon>Actinopterygii</taxon>
        <taxon>Neopterygii</taxon>
        <taxon>Teleostei</taxon>
        <taxon>Neoteleostei</taxon>
        <taxon>Acanthomorphata</taxon>
        <taxon>Eupercaria</taxon>
        <taxon>Tetraodontiformes</taxon>
        <taxon>Tetradontoidea</taxon>
        <taxon>Tetraodontidae</taxon>
        <taxon>Takifugu</taxon>
    </lineage>
</organism>
<evidence type="ECO:0000256" key="3">
    <source>
        <dbReference type="ARBA" id="ARBA00023098"/>
    </source>
</evidence>